<accession>A0A061A9T4</accession>
<name>A0A061A9T4_9MOLU</name>
<evidence type="ECO:0000313" key="1">
    <source>
        <dbReference type="EMBL" id="CDR30665.1"/>
    </source>
</evidence>
<dbReference type="STRING" id="35623.Aocu_05920"/>
<evidence type="ECO:0000313" key="2">
    <source>
        <dbReference type="Proteomes" id="UP000032434"/>
    </source>
</evidence>
<dbReference type="KEGG" id="aoc:Aocu_05920"/>
<dbReference type="HOGENOM" id="CLU_138962_0_0_14"/>
<dbReference type="PATRIC" id="fig|35623.3.peg.592"/>
<organism evidence="1 2">
    <name type="scientific">Acholeplasma oculi</name>
    <dbReference type="NCBI Taxonomy" id="35623"/>
    <lineage>
        <taxon>Bacteria</taxon>
        <taxon>Bacillati</taxon>
        <taxon>Mycoplasmatota</taxon>
        <taxon>Mollicutes</taxon>
        <taxon>Acholeplasmatales</taxon>
        <taxon>Acholeplasmataceae</taxon>
        <taxon>Acholeplasma</taxon>
    </lineage>
</organism>
<reference evidence="2" key="1">
    <citation type="submission" date="2014-05" db="EMBL/GenBank/DDBJ databases">
        <authorList>
            <person name="Kube M."/>
        </authorList>
    </citation>
    <scope>NUCLEOTIDE SEQUENCE [LARGE SCALE GENOMIC DNA]</scope>
</reference>
<dbReference type="Proteomes" id="UP000032434">
    <property type="component" value="Chromosome 1"/>
</dbReference>
<keyword evidence="2" id="KW-1185">Reference proteome</keyword>
<dbReference type="EMBL" id="LK028559">
    <property type="protein sequence ID" value="CDR30665.1"/>
    <property type="molecule type" value="Genomic_DNA"/>
</dbReference>
<sequence>MDSGSIRSILPCNQTLMLPESKKDYMEDLPMKYEFKINGVDVSLQEFYMAIHEEIDGDMGWHELLDTTSIEINGNTYSIEASSDNKSDIIMNFIRKICHDKMCSEYGYSLNSIKESLSKIGFKTIDLKWIKDDYPQKFLVTTTIENEGFIIEINAEDLHV</sequence>
<dbReference type="AlphaFoldDB" id="A0A061A9T4"/>
<dbReference type="InParanoid" id="A0A061A9T4"/>
<proteinExistence type="predicted"/>
<gene>
    <name evidence="1" type="ORF">Aocu_05920</name>
</gene>
<protein>
    <submittedName>
        <fullName evidence="1">Uncharacterized protein</fullName>
    </submittedName>
</protein>